<gene>
    <name evidence="3" type="ORF">PtrM4_065790</name>
</gene>
<dbReference type="RefSeq" id="XP_065964335.1">
    <property type="nucleotide sequence ID" value="XM_066105708.1"/>
</dbReference>
<sequence length="322" mass="33098">MRFTAITVLLAIQSAYALIPPFPVGETPAQVLSSFLHAISNAGVTIPTALPISGSQSPVVPTPILASTSSRAACLPITSTWLQGVGNTTVPAPPLVSAPSLTAFPSGGSSAPTLHSPWQWPALSSAVTPSETLVSSLTTTTVTPSAVLPVPGSTSRHPAPGALLPFLSYYHSFHHVSPQPTFSVATSESFQTASAFTSDYRSFLRVPPHSSFITSTQAAADTSSAPPSSPKPSSTAIVIVPITPSLHATPSDKPTSTQLSKVYTSVQSADPRCPYPYPGIHCGPPKTTVVTKEQKPTSTTKKAAEKTSGSGVVGCGAPFCGR</sequence>
<dbReference type="Proteomes" id="UP000245464">
    <property type="component" value="Chromosome 2"/>
</dbReference>
<accession>A0A5M9LC61</accession>
<evidence type="ECO:0000313" key="3">
    <source>
        <dbReference type="EMBL" id="KAF7574955.1"/>
    </source>
</evidence>
<reference evidence="3" key="1">
    <citation type="journal article" date="2018" name="BMC Genomics">
        <title>Comparative genomics of the wheat fungal pathogen Pyrenophora tritici-repentis reveals chromosomal variations and genome plasticity.</title>
        <authorList>
            <person name="Moolhuijzen P."/>
            <person name="See P.T."/>
            <person name="Hane J.K."/>
            <person name="Shi G."/>
            <person name="Liu Z."/>
            <person name="Oliver R.P."/>
            <person name="Moffat C.S."/>
        </authorList>
    </citation>
    <scope>NUCLEOTIDE SEQUENCE [LARGE SCALE GENOMIC DNA]</scope>
    <source>
        <strain evidence="3">M4</strain>
    </source>
</reference>
<evidence type="ECO:0000313" key="4">
    <source>
        <dbReference type="Proteomes" id="UP000245464"/>
    </source>
</evidence>
<protein>
    <submittedName>
        <fullName evidence="3">Uncharacterized protein</fullName>
    </submittedName>
</protein>
<feature type="signal peptide" evidence="2">
    <location>
        <begin position="1"/>
        <end position="17"/>
    </location>
</feature>
<dbReference type="EMBL" id="NQIK02000002">
    <property type="protein sequence ID" value="KAF7574955.1"/>
    <property type="molecule type" value="Genomic_DNA"/>
</dbReference>
<keyword evidence="2" id="KW-0732">Signal</keyword>
<evidence type="ECO:0000256" key="1">
    <source>
        <dbReference type="SAM" id="MobiDB-lite"/>
    </source>
</evidence>
<feature type="region of interest" description="Disordered" evidence="1">
    <location>
        <begin position="286"/>
        <end position="310"/>
    </location>
</feature>
<comment type="caution">
    <text evidence="3">The sequence shown here is derived from an EMBL/GenBank/DDBJ whole genome shotgun (WGS) entry which is preliminary data.</text>
</comment>
<dbReference type="AlphaFoldDB" id="A0A5M9LC61"/>
<feature type="chain" id="PRO_5043444992" evidence="2">
    <location>
        <begin position="18"/>
        <end position="322"/>
    </location>
</feature>
<feature type="region of interest" description="Disordered" evidence="1">
    <location>
        <begin position="215"/>
        <end position="235"/>
    </location>
</feature>
<proteinExistence type="predicted"/>
<dbReference type="GeneID" id="90955544"/>
<name>A0A5M9LC61_9PLEO</name>
<evidence type="ECO:0000256" key="2">
    <source>
        <dbReference type="SAM" id="SignalP"/>
    </source>
</evidence>
<dbReference type="KEGG" id="ptrr:90955544"/>
<organism evidence="3 4">
    <name type="scientific">Pyrenophora tritici-repentis</name>
    <dbReference type="NCBI Taxonomy" id="45151"/>
    <lineage>
        <taxon>Eukaryota</taxon>
        <taxon>Fungi</taxon>
        <taxon>Dikarya</taxon>
        <taxon>Ascomycota</taxon>
        <taxon>Pezizomycotina</taxon>
        <taxon>Dothideomycetes</taxon>
        <taxon>Pleosporomycetidae</taxon>
        <taxon>Pleosporales</taxon>
        <taxon>Pleosporineae</taxon>
        <taxon>Pleosporaceae</taxon>
        <taxon>Pyrenophora</taxon>
    </lineage>
</organism>